<evidence type="ECO:0000256" key="1">
    <source>
        <dbReference type="SAM" id="SignalP"/>
    </source>
</evidence>
<keyword evidence="2" id="KW-1185">Reference proteome</keyword>
<name>A0A0N4Z687_PARTI</name>
<reference evidence="3" key="1">
    <citation type="submission" date="2017-02" db="UniProtKB">
        <authorList>
            <consortium name="WormBaseParasite"/>
        </authorList>
    </citation>
    <scope>IDENTIFICATION</scope>
</reference>
<protein>
    <submittedName>
        <fullName evidence="3">Uncharacterized protein</fullName>
    </submittedName>
</protein>
<evidence type="ECO:0000313" key="2">
    <source>
        <dbReference type="Proteomes" id="UP000038045"/>
    </source>
</evidence>
<sequence length="140" mass="16334">MSSTRLSLIIYLFIFLIINVEGKSIQKRDLNVIALPMGGGHMHGKPPMELIRIEKKLEHFIERQNKENFEVMVYLQIIIDMLQRKNSKKTTPRNIYGTSPIYGPSKTTPRNIYETSPRYDSFKATSPNFDYFDFMTTSSY</sequence>
<organism evidence="2 3">
    <name type="scientific">Parastrongyloides trichosuri</name>
    <name type="common">Possum-specific nematode worm</name>
    <dbReference type="NCBI Taxonomy" id="131310"/>
    <lineage>
        <taxon>Eukaryota</taxon>
        <taxon>Metazoa</taxon>
        <taxon>Ecdysozoa</taxon>
        <taxon>Nematoda</taxon>
        <taxon>Chromadorea</taxon>
        <taxon>Rhabditida</taxon>
        <taxon>Tylenchina</taxon>
        <taxon>Panagrolaimomorpha</taxon>
        <taxon>Strongyloidoidea</taxon>
        <taxon>Strongyloididae</taxon>
        <taxon>Parastrongyloides</taxon>
    </lineage>
</organism>
<dbReference type="Proteomes" id="UP000038045">
    <property type="component" value="Unplaced"/>
</dbReference>
<feature type="signal peptide" evidence="1">
    <location>
        <begin position="1"/>
        <end position="22"/>
    </location>
</feature>
<keyword evidence="1" id="KW-0732">Signal</keyword>
<dbReference type="AlphaFoldDB" id="A0A0N4Z687"/>
<feature type="chain" id="PRO_5005891175" evidence="1">
    <location>
        <begin position="23"/>
        <end position="140"/>
    </location>
</feature>
<evidence type="ECO:0000313" key="3">
    <source>
        <dbReference type="WBParaSite" id="PTRK_0000262900.1"/>
    </source>
</evidence>
<accession>A0A0N4Z687</accession>
<dbReference type="WBParaSite" id="PTRK_0000262900.1">
    <property type="protein sequence ID" value="PTRK_0000262900.1"/>
    <property type="gene ID" value="PTRK_0000262900"/>
</dbReference>
<proteinExistence type="predicted"/>